<dbReference type="EMBL" id="KN603970">
    <property type="protein sequence ID" value="KHJ79641.1"/>
    <property type="molecule type" value="Genomic_DNA"/>
</dbReference>
<gene>
    <name evidence="1" type="ORF">OESDEN_20707</name>
</gene>
<reference evidence="1 2" key="1">
    <citation type="submission" date="2014-03" db="EMBL/GenBank/DDBJ databases">
        <title>Draft genome of the hookworm Oesophagostomum dentatum.</title>
        <authorList>
            <person name="Mitreva M."/>
        </authorList>
    </citation>
    <scope>NUCLEOTIDE SEQUENCE [LARGE SCALE GENOMIC DNA]</scope>
    <source>
        <strain evidence="1 2">OD-Hann</strain>
    </source>
</reference>
<evidence type="ECO:0000313" key="2">
    <source>
        <dbReference type="Proteomes" id="UP000053660"/>
    </source>
</evidence>
<dbReference type="AlphaFoldDB" id="A0A0B1S708"/>
<keyword evidence="2" id="KW-1185">Reference proteome</keyword>
<accession>A0A0B1S708</accession>
<name>A0A0B1S708_OESDE</name>
<dbReference type="Proteomes" id="UP000053660">
    <property type="component" value="Unassembled WGS sequence"/>
</dbReference>
<protein>
    <submittedName>
        <fullName evidence="1">Uncharacterized protein</fullName>
    </submittedName>
</protein>
<sequence>MVTTPPEMRKKLIMHQHRRRNRLSIILTNLNDMLHSWLLLSEICPKLRQGRR</sequence>
<organism evidence="1 2">
    <name type="scientific">Oesophagostomum dentatum</name>
    <name type="common">Nodular worm</name>
    <dbReference type="NCBI Taxonomy" id="61180"/>
    <lineage>
        <taxon>Eukaryota</taxon>
        <taxon>Metazoa</taxon>
        <taxon>Ecdysozoa</taxon>
        <taxon>Nematoda</taxon>
        <taxon>Chromadorea</taxon>
        <taxon>Rhabditida</taxon>
        <taxon>Rhabditina</taxon>
        <taxon>Rhabditomorpha</taxon>
        <taxon>Strongyloidea</taxon>
        <taxon>Strongylidae</taxon>
        <taxon>Oesophagostomum</taxon>
    </lineage>
</organism>
<proteinExistence type="predicted"/>
<evidence type="ECO:0000313" key="1">
    <source>
        <dbReference type="EMBL" id="KHJ79641.1"/>
    </source>
</evidence>